<name>A0A2T7AUL0_9ENTR</name>
<reference evidence="2 5" key="2">
    <citation type="submission" date="2019-08" db="EMBL/GenBank/DDBJ databases">
        <title>Prevalence, distribution, and phylogeny of type two toxin-antitoxin genes possessed by Cronobacter species where C. sakazakii homologs follow sequence type lineages.</title>
        <authorList>
            <person name="Finkelstein S."/>
            <person name="Negrete F."/>
            <person name="Jang H."/>
            <person name="Gopinath G.R."/>
            <person name="Tall B.D."/>
        </authorList>
    </citation>
    <scope>NUCLEOTIDE SEQUENCE [LARGE SCALE GENOMIC DNA]</scope>
    <source>
        <strain evidence="2 5">MOD1_GK1257</strain>
    </source>
</reference>
<dbReference type="Proteomes" id="UP000469927">
    <property type="component" value="Unassembled WGS sequence"/>
</dbReference>
<dbReference type="Pfam" id="PF01636">
    <property type="entry name" value="APH"/>
    <property type="match status" value="1"/>
</dbReference>
<evidence type="ECO:0000313" key="5">
    <source>
        <dbReference type="Proteomes" id="UP000469927"/>
    </source>
</evidence>
<organism evidence="3 4">
    <name type="scientific">Cronobacter muytjensii</name>
    <dbReference type="NCBI Taxonomy" id="413501"/>
    <lineage>
        <taxon>Bacteria</taxon>
        <taxon>Pseudomonadati</taxon>
        <taxon>Pseudomonadota</taxon>
        <taxon>Gammaproteobacteria</taxon>
        <taxon>Enterobacterales</taxon>
        <taxon>Enterobacteriaceae</taxon>
        <taxon>Cronobacter</taxon>
    </lineage>
</organism>
<dbReference type="InterPro" id="IPR011009">
    <property type="entry name" value="Kinase-like_dom_sf"/>
</dbReference>
<protein>
    <submittedName>
        <fullName evidence="2">Phosphotransferase</fullName>
    </submittedName>
</protein>
<evidence type="ECO:0000313" key="4">
    <source>
        <dbReference type="Proteomes" id="UP000244378"/>
    </source>
</evidence>
<keyword evidence="5" id="KW-1185">Reference proteome</keyword>
<dbReference type="RefSeq" id="WP_075192939.1">
    <property type="nucleotide sequence ID" value="NZ_JADKNN010000016.1"/>
</dbReference>
<evidence type="ECO:0000313" key="2">
    <source>
        <dbReference type="EMBL" id="KAB0880392.1"/>
    </source>
</evidence>
<dbReference type="EMBL" id="MSAE01000014">
    <property type="protein sequence ID" value="PUX15464.1"/>
    <property type="molecule type" value="Genomic_DNA"/>
</dbReference>
<dbReference type="Gene3D" id="3.90.1200.10">
    <property type="match status" value="1"/>
</dbReference>
<dbReference type="SUPFAM" id="SSF56112">
    <property type="entry name" value="Protein kinase-like (PK-like)"/>
    <property type="match status" value="1"/>
</dbReference>
<sequence>MTQENLAQMGAARVRKCERDGQPLIEKRGASRVEIAFYCHSAGALRERGIHTPALLGVEAQTATLWLEWLPHTVSLEALCDDEALYRTLGALHAATPAPGAPLLPHCWRVENQTLLCEVLSLAPDAVAILQEIAARSDSLFTARTLISGDTNAGNWGRRDNGDLVLFDWERIGYGNPAIDLAPLIKGMGSLVAYNAMIDRYTPWAAHEKTDDLLQPLIIAKAWIATEVVSLLHQRQNPQRERYVDWYRQVLPGWLREMASVL</sequence>
<comment type="caution">
    <text evidence="3">The sequence shown here is derived from an EMBL/GenBank/DDBJ whole genome shotgun (WGS) entry which is preliminary data.</text>
</comment>
<reference evidence="3 4" key="1">
    <citation type="submission" date="2016-12" db="EMBL/GenBank/DDBJ databases">
        <title>Analysis of the Molecular Diversity Among Cronobacter Species Isolated from Filth Flies Using a Pan Genomic DNA Microarray.</title>
        <authorList>
            <person name="Pava-Ripoll M."/>
            <person name="Tall B."/>
            <person name="Farber J."/>
            <person name="Fanning S."/>
            <person name="Lehner A."/>
            <person name="Stephan R."/>
            <person name="Pagotto F."/>
            <person name="Iverson C."/>
            <person name="Ziobro G."/>
            <person name="Miller A."/>
            <person name="Pearson R."/>
            <person name="Yan Q."/>
            <person name="Kim M."/>
            <person name="Jeong S."/>
            <person name="Park J."/>
            <person name="Jun S."/>
            <person name="Choi H."/>
            <person name="Chung T."/>
            <person name="Yoo Y."/>
            <person name="Park E."/>
            <person name="Hwang S."/>
            <person name="Lee B."/>
            <person name="Sathyamoorthy V."/>
            <person name="Carter L."/>
            <person name="Mammel M."/>
            <person name="Jackson S."/>
            <person name="Kothary M."/>
            <person name="Patel I."/>
            <person name="Grim C."/>
            <person name="Gopinath G."/>
            <person name="Gangiredla J."/>
            <person name="Chase H."/>
        </authorList>
    </citation>
    <scope>NUCLEOTIDE SEQUENCE [LARGE SCALE GENOMIC DNA]</scope>
    <source>
        <strain evidence="3 4">MOD1-Md1s</strain>
    </source>
</reference>
<gene>
    <name evidence="3" type="ORF">AUN14_08200</name>
    <name evidence="2" type="ORF">FZI19_09640</name>
</gene>
<evidence type="ECO:0000259" key="1">
    <source>
        <dbReference type="Pfam" id="PF01636"/>
    </source>
</evidence>
<dbReference type="OrthoDB" id="4833090at2"/>
<accession>A0A2T7AUL0</accession>
<dbReference type="EMBL" id="WAGD01000026">
    <property type="protein sequence ID" value="KAB0880392.1"/>
    <property type="molecule type" value="Genomic_DNA"/>
</dbReference>
<feature type="domain" description="Aminoglycoside phosphotransferase" evidence="1">
    <location>
        <begin position="30"/>
        <end position="185"/>
    </location>
</feature>
<proteinExistence type="predicted"/>
<evidence type="ECO:0000313" key="3">
    <source>
        <dbReference type="EMBL" id="PUX15464.1"/>
    </source>
</evidence>
<dbReference type="InterPro" id="IPR002575">
    <property type="entry name" value="Aminoglycoside_PTrfase"/>
</dbReference>
<dbReference type="Proteomes" id="UP000244378">
    <property type="component" value="Unassembled WGS sequence"/>
</dbReference>
<dbReference type="AlphaFoldDB" id="A0A2T7AUL0"/>